<evidence type="ECO:0000313" key="6">
    <source>
        <dbReference type="EMBL" id="OIR06417.1"/>
    </source>
</evidence>
<evidence type="ECO:0008006" key="7">
    <source>
        <dbReference type="Google" id="ProtNLM"/>
    </source>
</evidence>
<keyword evidence="4 5" id="KW-0472">Membrane</keyword>
<comment type="subcellular location">
    <subcellularLocation>
        <location evidence="1">Membrane</location>
        <topology evidence="1">Multi-pass membrane protein</topology>
    </subcellularLocation>
</comment>
<dbReference type="EMBL" id="MLJW01000043">
    <property type="protein sequence ID" value="OIR06417.1"/>
    <property type="molecule type" value="Genomic_DNA"/>
</dbReference>
<proteinExistence type="predicted"/>
<dbReference type="PANTHER" id="PTHR43701:SF2">
    <property type="entry name" value="MEMBRANE TRANSPORTER PROTEIN YJNA-RELATED"/>
    <property type="match status" value="1"/>
</dbReference>
<feature type="transmembrane region" description="Helical" evidence="5">
    <location>
        <begin position="229"/>
        <end position="249"/>
    </location>
</feature>
<dbReference type="GO" id="GO:0016020">
    <property type="term" value="C:membrane"/>
    <property type="evidence" value="ECO:0007669"/>
    <property type="project" value="UniProtKB-SubCell"/>
</dbReference>
<feature type="transmembrane region" description="Helical" evidence="5">
    <location>
        <begin position="12"/>
        <end position="40"/>
    </location>
</feature>
<reference evidence="6" key="1">
    <citation type="submission" date="2016-10" db="EMBL/GenBank/DDBJ databases">
        <title>Sequence of Gallionella enrichment culture.</title>
        <authorList>
            <person name="Poehlein A."/>
            <person name="Muehling M."/>
            <person name="Daniel R."/>
        </authorList>
    </citation>
    <scope>NUCLEOTIDE SEQUENCE</scope>
</reference>
<evidence type="ECO:0000256" key="1">
    <source>
        <dbReference type="ARBA" id="ARBA00004141"/>
    </source>
</evidence>
<comment type="caution">
    <text evidence="6">The sequence shown here is derived from an EMBL/GenBank/DDBJ whole genome shotgun (WGS) entry which is preliminary data.</text>
</comment>
<feature type="transmembrane region" description="Helical" evidence="5">
    <location>
        <begin position="46"/>
        <end position="67"/>
    </location>
</feature>
<gene>
    <name evidence="6" type="ORF">GALL_113270</name>
</gene>
<evidence type="ECO:0000256" key="4">
    <source>
        <dbReference type="ARBA" id="ARBA00023136"/>
    </source>
</evidence>
<dbReference type="PANTHER" id="PTHR43701">
    <property type="entry name" value="MEMBRANE TRANSPORTER PROTEIN MJ0441-RELATED"/>
    <property type="match status" value="1"/>
</dbReference>
<dbReference type="InterPro" id="IPR002781">
    <property type="entry name" value="TM_pro_TauE-like"/>
</dbReference>
<dbReference type="InterPro" id="IPR051598">
    <property type="entry name" value="TSUP/Inactive_protease-like"/>
</dbReference>
<feature type="transmembrane region" description="Helical" evidence="5">
    <location>
        <begin position="103"/>
        <end position="119"/>
    </location>
</feature>
<sequence length="278" mass="28613">MSPLHFSLVLLLFAYAAGLLGSLAGLGGGIIVVPALTMILGVDIKHAIAASIVAVVATSLTSSAVYVRKRLANLRVAMLLELATVVGALCGALAGGILPERALYLVFAAVLSYAGWSMWRRPVATPAAGEADDAWADRLALHDGYDDPGLRRRIEYRVRGTKLGLAVCWLAGVIAGLLGVGGGALNVPVMNVGMGMPIKVSSATSSFMIGVTAATGAAIYLMRGEVLPFLAAPVVVGVLLGAKSGARLMGRIQPGLIRGVFMVVIAVTVVEMLAKGLR</sequence>
<dbReference type="AlphaFoldDB" id="A0A1J5SD50"/>
<keyword evidence="3 5" id="KW-1133">Transmembrane helix</keyword>
<protein>
    <recommendedName>
        <fullName evidence="7">Sulfite exporter TauE/SafE</fullName>
    </recommendedName>
</protein>
<feature type="transmembrane region" description="Helical" evidence="5">
    <location>
        <begin position="255"/>
        <end position="274"/>
    </location>
</feature>
<feature type="transmembrane region" description="Helical" evidence="5">
    <location>
        <begin position="205"/>
        <end position="222"/>
    </location>
</feature>
<dbReference type="Pfam" id="PF01925">
    <property type="entry name" value="TauE"/>
    <property type="match status" value="1"/>
</dbReference>
<feature type="transmembrane region" description="Helical" evidence="5">
    <location>
        <begin position="79"/>
        <end position="97"/>
    </location>
</feature>
<evidence type="ECO:0000256" key="3">
    <source>
        <dbReference type="ARBA" id="ARBA00022989"/>
    </source>
</evidence>
<feature type="transmembrane region" description="Helical" evidence="5">
    <location>
        <begin position="163"/>
        <end position="185"/>
    </location>
</feature>
<accession>A0A1J5SD50</accession>
<evidence type="ECO:0000256" key="5">
    <source>
        <dbReference type="SAM" id="Phobius"/>
    </source>
</evidence>
<name>A0A1J5SD50_9ZZZZ</name>
<organism evidence="6">
    <name type="scientific">mine drainage metagenome</name>
    <dbReference type="NCBI Taxonomy" id="410659"/>
    <lineage>
        <taxon>unclassified sequences</taxon>
        <taxon>metagenomes</taxon>
        <taxon>ecological metagenomes</taxon>
    </lineage>
</organism>
<keyword evidence="2 5" id="KW-0812">Transmembrane</keyword>
<evidence type="ECO:0000256" key="2">
    <source>
        <dbReference type="ARBA" id="ARBA00022692"/>
    </source>
</evidence>